<keyword evidence="1" id="KW-0812">Transmembrane</keyword>
<keyword evidence="1" id="KW-0472">Membrane</keyword>
<evidence type="ECO:0000313" key="2">
    <source>
        <dbReference type="EMBL" id="KDQ50873.1"/>
    </source>
</evidence>
<organism evidence="2 3">
    <name type="scientific">Jaapia argillacea MUCL 33604</name>
    <dbReference type="NCBI Taxonomy" id="933084"/>
    <lineage>
        <taxon>Eukaryota</taxon>
        <taxon>Fungi</taxon>
        <taxon>Dikarya</taxon>
        <taxon>Basidiomycota</taxon>
        <taxon>Agaricomycotina</taxon>
        <taxon>Agaricomycetes</taxon>
        <taxon>Agaricomycetidae</taxon>
        <taxon>Jaapiales</taxon>
        <taxon>Jaapiaceae</taxon>
        <taxon>Jaapia</taxon>
    </lineage>
</organism>
<evidence type="ECO:0000313" key="3">
    <source>
        <dbReference type="Proteomes" id="UP000027265"/>
    </source>
</evidence>
<dbReference type="AlphaFoldDB" id="A0A067P7J2"/>
<keyword evidence="3" id="KW-1185">Reference proteome</keyword>
<dbReference type="EMBL" id="KL197754">
    <property type="protein sequence ID" value="KDQ50873.1"/>
    <property type="molecule type" value="Genomic_DNA"/>
</dbReference>
<dbReference type="Proteomes" id="UP000027265">
    <property type="component" value="Unassembled WGS sequence"/>
</dbReference>
<dbReference type="HOGENOM" id="CLU_422783_0_0_1"/>
<sequence length="638" mass="68829">MISRLFIAQLVALWISFCILVAITAVTTISFFHRADCDPENPLSLLVLSTDGNTSSQCSQNETLSRFVLRWSSYIQSTNIIVLQAIASLSLLTLRPYLLARSWKSLETDRPPLRAVQSSIMLVDSPQLIPGIMLGWHAGFFSSSVIFVIVVGLLSLGSPLAVSSIYRSHIGPFYAELNFTGGGGIGPMVPAMYDSSYVVGSGVTAGRSIIAAQSIDFIQAHATSPPGLTPFLLDSEVQQVWQARKRTVAALSTLDCGSSAPGRISQFPFSITSPEYWWSDSYDSQTTDFTLGGVESSMYNEPNLSVVYFNASTVVSPGVVETTTSVIFFAANGTIQGAQQHITSPNATSRIAHIDILVCTSIAKLQISDCDIAHGFVQNCSATNLTTISNITSSRMGGVDQYLDNPDIVGNALSAVPAVMVYPRTGFFPMFVSITETLNASGLPPTTYLTAHTYDPGYYITLDYISTAMFEVGIKGMVQGLLTAWTQYNTTEGSIEATFATSDVWLQMVILGVAFVCALVATFLSTLPSSSRHAVELTLARTLAISRDPKVDEVFAPYADRSVAIGGDVMEKKFAYGYDPRTGRWALRPVDDGTALTTSMEESTSPWHRPKQGPSIVHSEEEIFLLPITGENTSGPVA</sequence>
<name>A0A067P7J2_9AGAM</name>
<dbReference type="InParanoid" id="A0A067P7J2"/>
<feature type="transmembrane region" description="Helical" evidence="1">
    <location>
        <begin position="134"/>
        <end position="157"/>
    </location>
</feature>
<feature type="transmembrane region" description="Helical" evidence="1">
    <location>
        <begin position="504"/>
        <end position="524"/>
    </location>
</feature>
<accession>A0A067P7J2</accession>
<proteinExistence type="predicted"/>
<gene>
    <name evidence="2" type="ORF">JAAARDRAFT_73964</name>
</gene>
<feature type="transmembrane region" description="Helical" evidence="1">
    <location>
        <begin position="12"/>
        <end position="32"/>
    </location>
</feature>
<dbReference type="OrthoDB" id="3261276at2759"/>
<keyword evidence="1" id="KW-1133">Transmembrane helix</keyword>
<protein>
    <submittedName>
        <fullName evidence="2">Uncharacterized protein</fullName>
    </submittedName>
</protein>
<reference evidence="3" key="1">
    <citation type="journal article" date="2014" name="Proc. Natl. Acad. Sci. U.S.A.">
        <title>Extensive sampling of basidiomycete genomes demonstrates inadequacy of the white-rot/brown-rot paradigm for wood decay fungi.</title>
        <authorList>
            <person name="Riley R."/>
            <person name="Salamov A.A."/>
            <person name="Brown D.W."/>
            <person name="Nagy L.G."/>
            <person name="Floudas D."/>
            <person name="Held B.W."/>
            <person name="Levasseur A."/>
            <person name="Lombard V."/>
            <person name="Morin E."/>
            <person name="Otillar R."/>
            <person name="Lindquist E.A."/>
            <person name="Sun H."/>
            <person name="LaButti K.M."/>
            <person name="Schmutz J."/>
            <person name="Jabbour D."/>
            <person name="Luo H."/>
            <person name="Baker S.E."/>
            <person name="Pisabarro A.G."/>
            <person name="Walton J.D."/>
            <person name="Blanchette R.A."/>
            <person name="Henrissat B."/>
            <person name="Martin F."/>
            <person name="Cullen D."/>
            <person name="Hibbett D.S."/>
            <person name="Grigoriev I.V."/>
        </authorList>
    </citation>
    <scope>NUCLEOTIDE SEQUENCE [LARGE SCALE GENOMIC DNA]</scope>
    <source>
        <strain evidence="3">MUCL 33604</strain>
    </source>
</reference>
<evidence type="ECO:0000256" key="1">
    <source>
        <dbReference type="SAM" id="Phobius"/>
    </source>
</evidence>